<evidence type="ECO:0000313" key="2">
    <source>
        <dbReference type="Proteomes" id="UP001174691"/>
    </source>
</evidence>
<name>A0AA38RK14_9PEZI</name>
<protein>
    <submittedName>
        <fullName evidence="1">Uncharacterized protein</fullName>
    </submittedName>
</protein>
<dbReference type="AlphaFoldDB" id="A0AA38RK14"/>
<keyword evidence="2" id="KW-1185">Reference proteome</keyword>
<accession>A0AA38RK14</accession>
<sequence>MFIRRTEHAEHWNDRLLHSRAIHIMDDCEPLMVYYNGRQVILQKPKTFDHLVAFVLDYFKIDTRDSHRLRAYVPTLNRAYSESEDVELHVSYYPALEEAIIRFCLE</sequence>
<comment type="caution">
    <text evidence="1">The sequence shown here is derived from an EMBL/GenBank/DDBJ whole genome shotgun (WGS) entry which is preliminary data.</text>
</comment>
<reference evidence="1" key="1">
    <citation type="submission" date="2022-07" db="EMBL/GenBank/DDBJ databases">
        <title>Fungi with potential for degradation of polypropylene.</title>
        <authorList>
            <person name="Gostincar C."/>
        </authorList>
    </citation>
    <scope>NUCLEOTIDE SEQUENCE</scope>
    <source>
        <strain evidence="1">EXF-13287</strain>
    </source>
</reference>
<evidence type="ECO:0000313" key="1">
    <source>
        <dbReference type="EMBL" id="KAJ9150117.1"/>
    </source>
</evidence>
<dbReference type="Proteomes" id="UP001174691">
    <property type="component" value="Unassembled WGS sequence"/>
</dbReference>
<dbReference type="EMBL" id="JANBVN010000074">
    <property type="protein sequence ID" value="KAJ9150117.1"/>
    <property type="molecule type" value="Genomic_DNA"/>
</dbReference>
<gene>
    <name evidence="1" type="ORF">NKR19_g5423</name>
</gene>
<organism evidence="1 2">
    <name type="scientific">Coniochaeta hoffmannii</name>
    <dbReference type="NCBI Taxonomy" id="91930"/>
    <lineage>
        <taxon>Eukaryota</taxon>
        <taxon>Fungi</taxon>
        <taxon>Dikarya</taxon>
        <taxon>Ascomycota</taxon>
        <taxon>Pezizomycotina</taxon>
        <taxon>Sordariomycetes</taxon>
        <taxon>Sordariomycetidae</taxon>
        <taxon>Coniochaetales</taxon>
        <taxon>Coniochaetaceae</taxon>
        <taxon>Coniochaeta</taxon>
    </lineage>
</organism>
<proteinExistence type="predicted"/>